<evidence type="ECO:0000313" key="2">
    <source>
        <dbReference type="Proteomes" id="UP000076858"/>
    </source>
</evidence>
<accession>A0A164LMM3</accession>
<dbReference type="Proteomes" id="UP000076858">
    <property type="component" value="Unassembled WGS sequence"/>
</dbReference>
<proteinExistence type="predicted"/>
<keyword evidence="2" id="KW-1185">Reference proteome</keyword>
<dbReference type="AlphaFoldDB" id="A0A164LMM3"/>
<organism evidence="1 2">
    <name type="scientific">Daphnia magna</name>
    <dbReference type="NCBI Taxonomy" id="35525"/>
    <lineage>
        <taxon>Eukaryota</taxon>
        <taxon>Metazoa</taxon>
        <taxon>Ecdysozoa</taxon>
        <taxon>Arthropoda</taxon>
        <taxon>Crustacea</taxon>
        <taxon>Branchiopoda</taxon>
        <taxon>Diplostraca</taxon>
        <taxon>Cladocera</taxon>
        <taxon>Anomopoda</taxon>
        <taxon>Daphniidae</taxon>
        <taxon>Daphnia</taxon>
    </lineage>
</organism>
<reference evidence="1 2" key="1">
    <citation type="submission" date="2016-03" db="EMBL/GenBank/DDBJ databases">
        <title>EvidentialGene: Evidence-directed Construction of Genes on Genomes.</title>
        <authorList>
            <person name="Gilbert D.G."/>
            <person name="Choi J.-H."/>
            <person name="Mockaitis K."/>
            <person name="Colbourne J."/>
            <person name="Pfrender M."/>
        </authorList>
    </citation>
    <scope>NUCLEOTIDE SEQUENCE [LARGE SCALE GENOMIC DNA]</scope>
    <source>
        <strain evidence="1 2">Xinb3</strain>
        <tissue evidence="1">Complete organism</tissue>
    </source>
</reference>
<name>A0A164LMM3_9CRUS</name>
<comment type="caution">
    <text evidence="1">The sequence shown here is derived from an EMBL/GenBank/DDBJ whole genome shotgun (WGS) entry which is preliminary data.</text>
</comment>
<dbReference type="EMBL" id="LRGB01003123">
    <property type="protein sequence ID" value="KZS04261.1"/>
    <property type="molecule type" value="Genomic_DNA"/>
</dbReference>
<gene>
    <name evidence="1" type="ORF">APZ42_032541</name>
</gene>
<sequence>MRWSISGAWIQPRVGILIPPPLSCLVSHTDCSALLSDNGPTRLSLWHARTRINDELGKRLSLAVV</sequence>
<protein>
    <submittedName>
        <fullName evidence="1">Uncharacterized protein</fullName>
    </submittedName>
</protein>
<evidence type="ECO:0000313" key="1">
    <source>
        <dbReference type="EMBL" id="KZS04261.1"/>
    </source>
</evidence>